<dbReference type="AlphaFoldDB" id="D0LI86"/>
<sequence>MRRTARIAALVTGALVVGASLSAHADPRPSSTGLFTEFGVGPALFIQDAGSYVAPGPAIDLRAGYEPFTWLAVGAFLGISNHRATVPPPPVREYFQLYQAGVDLRLAYSFGAVGVFVDGRVGGGVISSNVLEKVGILEPAQRFSYSYAAGAGLEYQLENRHYALGLAGQWMAYTDFTPPEGPMGGVTTRLYLRYTYE</sequence>
<accession>D0LI86</accession>
<evidence type="ECO:0000256" key="1">
    <source>
        <dbReference type="SAM" id="SignalP"/>
    </source>
</evidence>
<reference evidence="2 3" key="1">
    <citation type="journal article" date="2010" name="Stand. Genomic Sci.">
        <title>Complete genome sequence of Haliangium ochraceum type strain (SMP-2).</title>
        <authorList>
            <consortium name="US DOE Joint Genome Institute (JGI-PGF)"/>
            <person name="Ivanova N."/>
            <person name="Daum C."/>
            <person name="Lang E."/>
            <person name="Abt B."/>
            <person name="Kopitz M."/>
            <person name="Saunders E."/>
            <person name="Lapidus A."/>
            <person name="Lucas S."/>
            <person name="Glavina Del Rio T."/>
            <person name="Nolan M."/>
            <person name="Tice H."/>
            <person name="Copeland A."/>
            <person name="Cheng J.F."/>
            <person name="Chen F."/>
            <person name="Bruce D."/>
            <person name="Goodwin L."/>
            <person name="Pitluck S."/>
            <person name="Mavromatis K."/>
            <person name="Pati A."/>
            <person name="Mikhailova N."/>
            <person name="Chen A."/>
            <person name="Palaniappan K."/>
            <person name="Land M."/>
            <person name="Hauser L."/>
            <person name="Chang Y.J."/>
            <person name="Jeffries C.D."/>
            <person name="Detter J.C."/>
            <person name="Brettin T."/>
            <person name="Rohde M."/>
            <person name="Goker M."/>
            <person name="Bristow J."/>
            <person name="Markowitz V."/>
            <person name="Eisen J.A."/>
            <person name="Hugenholtz P."/>
            <person name="Kyrpides N.C."/>
            <person name="Klenk H.P."/>
        </authorList>
    </citation>
    <scope>NUCLEOTIDE SEQUENCE [LARGE SCALE GENOMIC DNA]</scope>
    <source>
        <strain evidence="3">DSM 14365 / CIP 107738 / JCM 11303 / AJ 13395 / SMP-2</strain>
    </source>
</reference>
<keyword evidence="3" id="KW-1185">Reference proteome</keyword>
<protein>
    <recommendedName>
        <fullName evidence="4">Outer membrane protein beta-barrel domain-containing protein</fullName>
    </recommendedName>
</protein>
<feature type="chain" id="PRO_5003010620" description="Outer membrane protein beta-barrel domain-containing protein" evidence="1">
    <location>
        <begin position="26"/>
        <end position="197"/>
    </location>
</feature>
<evidence type="ECO:0000313" key="3">
    <source>
        <dbReference type="Proteomes" id="UP000001880"/>
    </source>
</evidence>
<dbReference type="KEGG" id="hoh:Hoch_3966"/>
<evidence type="ECO:0008006" key="4">
    <source>
        <dbReference type="Google" id="ProtNLM"/>
    </source>
</evidence>
<dbReference type="STRING" id="502025.Hoch_3966"/>
<evidence type="ECO:0000313" key="2">
    <source>
        <dbReference type="EMBL" id="ACY16465.1"/>
    </source>
</evidence>
<keyword evidence="1" id="KW-0732">Signal</keyword>
<dbReference type="RefSeq" id="WP_012829064.1">
    <property type="nucleotide sequence ID" value="NC_013440.1"/>
</dbReference>
<feature type="signal peptide" evidence="1">
    <location>
        <begin position="1"/>
        <end position="25"/>
    </location>
</feature>
<name>D0LI86_HALO1</name>
<dbReference type="EMBL" id="CP001804">
    <property type="protein sequence ID" value="ACY16465.1"/>
    <property type="molecule type" value="Genomic_DNA"/>
</dbReference>
<gene>
    <name evidence="2" type="ordered locus">Hoch_3966</name>
</gene>
<dbReference type="HOGENOM" id="CLU_1382437_0_0_7"/>
<proteinExistence type="predicted"/>
<dbReference type="Proteomes" id="UP000001880">
    <property type="component" value="Chromosome"/>
</dbReference>
<organism evidence="2 3">
    <name type="scientific">Haliangium ochraceum (strain DSM 14365 / JCM 11303 / SMP-2)</name>
    <dbReference type="NCBI Taxonomy" id="502025"/>
    <lineage>
        <taxon>Bacteria</taxon>
        <taxon>Pseudomonadati</taxon>
        <taxon>Myxococcota</taxon>
        <taxon>Polyangia</taxon>
        <taxon>Haliangiales</taxon>
        <taxon>Kofleriaceae</taxon>
        <taxon>Haliangium</taxon>
    </lineage>
</organism>